<keyword evidence="3" id="KW-0805">Transcription regulation</keyword>
<dbReference type="InterPro" id="IPR013971">
    <property type="entry name" value="HalX_domain"/>
</dbReference>
<keyword evidence="5" id="KW-0804">Transcription</keyword>
<dbReference type="Pfam" id="PF00072">
    <property type="entry name" value="Response_reg"/>
    <property type="match status" value="1"/>
</dbReference>
<proteinExistence type="predicted"/>
<dbReference type="PROSITE" id="PS50110">
    <property type="entry name" value="RESPONSE_REGULATORY"/>
    <property type="match status" value="1"/>
</dbReference>
<dbReference type="SMART" id="SM00448">
    <property type="entry name" value="REC"/>
    <property type="match status" value="1"/>
</dbReference>
<evidence type="ECO:0000256" key="2">
    <source>
        <dbReference type="ARBA" id="ARBA00023012"/>
    </source>
</evidence>
<keyword evidence="9" id="KW-1185">Reference proteome</keyword>
<feature type="domain" description="Response regulatory" evidence="7">
    <location>
        <begin position="12"/>
        <end position="121"/>
    </location>
</feature>
<dbReference type="Pfam" id="PF08663">
    <property type="entry name" value="HalX"/>
    <property type="match status" value="1"/>
</dbReference>
<keyword evidence="4" id="KW-0238">DNA-binding</keyword>
<dbReference type="SUPFAM" id="SSF52172">
    <property type="entry name" value="CheY-like"/>
    <property type="match status" value="1"/>
</dbReference>
<dbReference type="PANTHER" id="PTHR48111">
    <property type="entry name" value="REGULATOR OF RPOS"/>
    <property type="match status" value="1"/>
</dbReference>
<dbReference type="InterPro" id="IPR011006">
    <property type="entry name" value="CheY-like_superfamily"/>
</dbReference>
<dbReference type="GO" id="GO:0005829">
    <property type="term" value="C:cytosol"/>
    <property type="evidence" value="ECO:0007669"/>
    <property type="project" value="TreeGrafter"/>
</dbReference>
<dbReference type="Proteomes" id="UP000015381">
    <property type="component" value="Chromosome I"/>
</dbReference>
<accession>F7PP25</accession>
<feature type="modified residue" description="4-aspartylphosphate" evidence="6">
    <location>
        <position position="59"/>
    </location>
</feature>
<dbReference type="Gene3D" id="3.40.50.2300">
    <property type="match status" value="1"/>
</dbReference>
<dbReference type="KEGG" id="hti:HTIA_0664"/>
<keyword evidence="1 6" id="KW-0597">Phosphoprotein</keyword>
<evidence type="ECO:0000259" key="7">
    <source>
        <dbReference type="PROSITE" id="PS50110"/>
    </source>
</evidence>
<dbReference type="GO" id="GO:0032993">
    <property type="term" value="C:protein-DNA complex"/>
    <property type="evidence" value="ECO:0007669"/>
    <property type="project" value="TreeGrafter"/>
</dbReference>
<evidence type="ECO:0000313" key="9">
    <source>
        <dbReference type="Proteomes" id="UP000015381"/>
    </source>
</evidence>
<reference evidence="8 9" key="1">
    <citation type="journal article" date="2014" name="Environ. Microbiol.">
        <title>Halorhabdus tiamatea: proteogenomics and glycosidase activity measurements identify the first cultivated euryarchaeon from a deep-sea anoxic brine lake as potential polysaccharide degrader.</title>
        <authorList>
            <person name="Werner J."/>
            <person name="Ferrer M."/>
            <person name="Michel G."/>
            <person name="Mann A.J."/>
            <person name="Huang S."/>
            <person name="Juarez S."/>
            <person name="Ciordia S."/>
            <person name="Albar J.P."/>
            <person name="Alcaide M."/>
            <person name="La Cono V."/>
            <person name="Yakimov M.M."/>
            <person name="Antunes A."/>
            <person name="Taborda M."/>
            <person name="Da Costa M.S."/>
            <person name="Amann R.I."/>
            <person name="Gloeckner F.O."/>
            <person name="Golyshina O.V."/>
            <person name="Golyshin P.N."/>
            <person name="Teeling H."/>
        </authorList>
    </citation>
    <scope>NUCLEOTIDE SEQUENCE [LARGE SCALE GENOMIC DNA]</scope>
    <source>
        <strain evidence="9">SARL4B</strain>
    </source>
</reference>
<evidence type="ECO:0000256" key="1">
    <source>
        <dbReference type="ARBA" id="ARBA00022553"/>
    </source>
</evidence>
<keyword evidence="2" id="KW-0902">Two-component regulatory system</keyword>
<evidence type="ECO:0000313" key="8">
    <source>
        <dbReference type="EMBL" id="CCQ32807.1"/>
    </source>
</evidence>
<protein>
    <submittedName>
        <fullName evidence="8">HoxA-like transcriptional regulator</fullName>
    </submittedName>
</protein>
<dbReference type="InterPro" id="IPR001789">
    <property type="entry name" value="Sig_transdc_resp-reg_receiver"/>
</dbReference>
<dbReference type="HOGENOM" id="CLU_114810_0_0_2"/>
<gene>
    <name evidence="8" type="ORF">HTIA_0664</name>
</gene>
<evidence type="ECO:0000256" key="6">
    <source>
        <dbReference type="PROSITE-ProRule" id="PRU00169"/>
    </source>
</evidence>
<dbReference type="AlphaFoldDB" id="F7PP25"/>
<dbReference type="InterPro" id="IPR039420">
    <property type="entry name" value="WalR-like"/>
</dbReference>
<dbReference type="PANTHER" id="PTHR48111:SF1">
    <property type="entry name" value="TWO-COMPONENT RESPONSE REGULATOR ORR33"/>
    <property type="match status" value="1"/>
</dbReference>
<evidence type="ECO:0000256" key="3">
    <source>
        <dbReference type="ARBA" id="ARBA00023015"/>
    </source>
</evidence>
<dbReference type="EMBL" id="HF571520">
    <property type="protein sequence ID" value="CCQ32807.1"/>
    <property type="molecule type" value="Genomic_DNA"/>
</dbReference>
<organism evidence="8 9">
    <name type="scientific">Halorhabdus tiamatea SARL4B</name>
    <dbReference type="NCBI Taxonomy" id="1033806"/>
    <lineage>
        <taxon>Archaea</taxon>
        <taxon>Methanobacteriati</taxon>
        <taxon>Methanobacteriota</taxon>
        <taxon>Stenosarchaea group</taxon>
        <taxon>Halobacteria</taxon>
        <taxon>Halobacteriales</taxon>
        <taxon>Haloarculaceae</taxon>
        <taxon>Halorhabdus</taxon>
    </lineage>
</organism>
<name>F7PP25_9EURY</name>
<evidence type="ECO:0000256" key="4">
    <source>
        <dbReference type="ARBA" id="ARBA00023125"/>
    </source>
</evidence>
<sequence>MGSETDMGVSVSILVVEDDPDLRSLHRLWLAEDYDVQAVADGESALEHADGTVDVVLLDRDLPGIDGDTVARRLDSNGFRGSIAMVTGQAPDPSVATLPIEDYVTKPVDAGELGAVVDRLIARRAVPPSVQTLFGLLTRRARLEASLDPGHLADSDSVEELTQRIDGEWETVRAETPAAQVLSMAEECLPPVVDWGRPAEVVSRIEQ</sequence>
<evidence type="ECO:0000256" key="5">
    <source>
        <dbReference type="ARBA" id="ARBA00023163"/>
    </source>
</evidence>
<dbReference type="GO" id="GO:0000976">
    <property type="term" value="F:transcription cis-regulatory region binding"/>
    <property type="evidence" value="ECO:0007669"/>
    <property type="project" value="TreeGrafter"/>
</dbReference>
<dbReference type="GO" id="GO:0000156">
    <property type="term" value="F:phosphorelay response regulator activity"/>
    <property type="evidence" value="ECO:0007669"/>
    <property type="project" value="TreeGrafter"/>
</dbReference>
<dbReference type="GeneID" id="23798004"/>
<dbReference type="RefSeq" id="WP_008527867.1">
    <property type="nucleotide sequence ID" value="NC_021921.1"/>
</dbReference>
<dbReference type="GO" id="GO:0006355">
    <property type="term" value="P:regulation of DNA-templated transcription"/>
    <property type="evidence" value="ECO:0007669"/>
    <property type="project" value="TreeGrafter"/>
</dbReference>